<evidence type="ECO:0000313" key="2">
    <source>
        <dbReference type="Proteomes" id="UP001610818"/>
    </source>
</evidence>
<dbReference type="Proteomes" id="UP001610818">
    <property type="component" value="Unassembled WGS sequence"/>
</dbReference>
<protein>
    <recommendedName>
        <fullName evidence="3">RNA-directed DNA polymerase</fullName>
    </recommendedName>
</protein>
<accession>A0ABW7R478</accession>
<dbReference type="RefSeq" id="WP_397718403.1">
    <property type="nucleotide sequence ID" value="NZ_JBIRGN010000012.1"/>
</dbReference>
<proteinExistence type="predicted"/>
<evidence type="ECO:0000313" key="1">
    <source>
        <dbReference type="EMBL" id="MFH8551464.1"/>
    </source>
</evidence>
<reference evidence="1 2" key="1">
    <citation type="submission" date="2024-10" db="EMBL/GenBank/DDBJ databases">
        <title>The Natural Products Discovery Center: Release of the First 8490 Sequenced Strains for Exploring Actinobacteria Biosynthetic Diversity.</title>
        <authorList>
            <person name="Kalkreuter E."/>
            <person name="Kautsar S.A."/>
            <person name="Yang D."/>
            <person name="Bader C.D."/>
            <person name="Teijaro C.N."/>
            <person name="Fluegel L."/>
            <person name="Davis C.M."/>
            <person name="Simpson J.R."/>
            <person name="Lauterbach L."/>
            <person name="Steele A.D."/>
            <person name="Gui C."/>
            <person name="Meng S."/>
            <person name="Li G."/>
            <person name="Viehrig K."/>
            <person name="Ye F."/>
            <person name="Su P."/>
            <person name="Kiefer A.F."/>
            <person name="Nichols A."/>
            <person name="Cepeda A.J."/>
            <person name="Yan W."/>
            <person name="Fan B."/>
            <person name="Jiang Y."/>
            <person name="Adhikari A."/>
            <person name="Zheng C.-J."/>
            <person name="Schuster L."/>
            <person name="Cowan T.M."/>
            <person name="Smanski M.J."/>
            <person name="Chevrette M.G."/>
            <person name="De Carvalho L.P.S."/>
            <person name="Shen B."/>
        </authorList>
    </citation>
    <scope>NUCLEOTIDE SEQUENCE [LARGE SCALE GENOMIC DNA]</scope>
    <source>
        <strain evidence="1 2">NPDC017990</strain>
    </source>
</reference>
<sequence>MTDETPWNRTLSAAFEEDLLTDYVPDALGAADIRHRLARGRALGTEPLNIGQLQVPLARRVESIPVLSCAGRAHLLRLTEQALAAHTPRREVFSYRSPRWQYRSAYQARQHHLRALAARPGLPLVLVLDIHRFGRSLPLDTLLRAPWMTEHLAGTLADLERAAGRLLLPGHRWANRLGTAALAPLDDTMAVLAPGRWARWGDDLHVFVRDRGEADTIRSAVATVLAPLGLRLSPDKCHVASVASVLAGPARVIAGRPQELWRTGLANADERALRYALSRTPPDDEVSQTLVGALRGRDALLPRAVHYLDRAAHTPSAQRAATQLLHTAEPLAFTAARLLPLAGRRPHLAREVPDRLLDSAEASGFLPLRELAYRVDILRGRRRPHAPSPRIQSAVLSGLLDPRQLPQTTTLL</sequence>
<keyword evidence="2" id="KW-1185">Reference proteome</keyword>
<comment type="caution">
    <text evidence="1">The sequence shown here is derived from an EMBL/GenBank/DDBJ whole genome shotgun (WGS) entry which is preliminary data.</text>
</comment>
<name>A0ABW7R478_9ACTN</name>
<gene>
    <name evidence="1" type="ORF">ACH4F9_41425</name>
</gene>
<evidence type="ECO:0008006" key="3">
    <source>
        <dbReference type="Google" id="ProtNLM"/>
    </source>
</evidence>
<dbReference type="EMBL" id="JBIRGQ010000012">
    <property type="protein sequence ID" value="MFH8551464.1"/>
    <property type="molecule type" value="Genomic_DNA"/>
</dbReference>
<organism evidence="1 2">
    <name type="scientific">Streptomyces longisporoflavus</name>
    <dbReference type="NCBI Taxonomy" id="28044"/>
    <lineage>
        <taxon>Bacteria</taxon>
        <taxon>Bacillati</taxon>
        <taxon>Actinomycetota</taxon>
        <taxon>Actinomycetes</taxon>
        <taxon>Kitasatosporales</taxon>
        <taxon>Streptomycetaceae</taxon>
        <taxon>Streptomyces</taxon>
    </lineage>
</organism>